<dbReference type="PANTHER" id="PTHR40980:SF4">
    <property type="entry name" value="TONB-DEPENDENT RECEPTOR-LIKE BETA-BARREL DOMAIN-CONTAINING PROTEIN"/>
    <property type="match status" value="1"/>
</dbReference>
<dbReference type="PANTHER" id="PTHR40980">
    <property type="entry name" value="PLUG DOMAIN-CONTAINING PROTEIN"/>
    <property type="match status" value="1"/>
</dbReference>
<dbReference type="EMBL" id="LRRQ01000048">
    <property type="protein sequence ID" value="OAM90797.1"/>
    <property type="molecule type" value="Genomic_DNA"/>
</dbReference>
<proteinExistence type="inferred from homology"/>
<evidence type="ECO:0000256" key="2">
    <source>
        <dbReference type="ARBA" id="ARBA00022448"/>
    </source>
</evidence>
<organism evidence="10 11">
    <name type="scientific">Termitidicoccus mucosus</name>
    <dbReference type="NCBI Taxonomy" id="1184151"/>
    <lineage>
        <taxon>Bacteria</taxon>
        <taxon>Pseudomonadati</taxon>
        <taxon>Verrucomicrobiota</taxon>
        <taxon>Opitutia</taxon>
        <taxon>Opitutales</taxon>
        <taxon>Opitutaceae</taxon>
        <taxon>Termitidicoccus</taxon>
    </lineage>
</organism>
<dbReference type="InterPro" id="IPR036942">
    <property type="entry name" value="Beta-barrel_TonB_sf"/>
</dbReference>
<feature type="transmembrane region" description="Helical" evidence="8">
    <location>
        <begin position="20"/>
        <end position="39"/>
    </location>
</feature>
<dbReference type="InterPro" id="IPR037066">
    <property type="entry name" value="Plug_dom_sf"/>
</dbReference>
<comment type="subcellular location">
    <subcellularLocation>
        <location evidence="1 7">Cell outer membrane</location>
    </subcellularLocation>
</comment>
<dbReference type="GO" id="GO:0030246">
    <property type="term" value="F:carbohydrate binding"/>
    <property type="evidence" value="ECO:0007669"/>
    <property type="project" value="InterPro"/>
</dbReference>
<evidence type="ECO:0000313" key="10">
    <source>
        <dbReference type="EMBL" id="OAM90797.1"/>
    </source>
</evidence>
<dbReference type="Pfam" id="PF00593">
    <property type="entry name" value="TonB_dep_Rec_b-barrel"/>
    <property type="match status" value="1"/>
</dbReference>
<accession>A0A178INA1</accession>
<keyword evidence="3" id="KW-0410">Iron transport</keyword>
<keyword evidence="11" id="KW-1185">Reference proteome</keyword>
<dbReference type="PROSITE" id="PS51257">
    <property type="entry name" value="PROKAR_LIPOPROTEIN"/>
    <property type="match status" value="1"/>
</dbReference>
<gene>
    <name evidence="10" type="ORF">AW736_06320</name>
</gene>
<keyword evidence="7" id="KW-0798">TonB box</keyword>
<keyword evidence="5 7" id="KW-0472">Membrane</keyword>
<keyword evidence="8" id="KW-1133">Transmembrane helix</keyword>
<evidence type="ECO:0000256" key="3">
    <source>
        <dbReference type="ARBA" id="ARBA00022496"/>
    </source>
</evidence>
<name>A0A178INA1_9BACT</name>
<dbReference type="GO" id="GO:0006826">
    <property type="term" value="P:iron ion transport"/>
    <property type="evidence" value="ECO:0007669"/>
    <property type="project" value="UniProtKB-KW"/>
</dbReference>
<dbReference type="Pfam" id="PF13620">
    <property type="entry name" value="CarboxypepD_reg"/>
    <property type="match status" value="1"/>
</dbReference>
<dbReference type="Proteomes" id="UP000078486">
    <property type="component" value="Unassembled WGS sequence"/>
</dbReference>
<feature type="domain" description="Secretin/TonB short N-terminal" evidence="9">
    <location>
        <begin position="68"/>
        <end position="120"/>
    </location>
</feature>
<dbReference type="InterPro" id="IPR013784">
    <property type="entry name" value="Carb-bd-like_fold"/>
</dbReference>
<evidence type="ECO:0000256" key="5">
    <source>
        <dbReference type="ARBA" id="ARBA00023136"/>
    </source>
</evidence>
<keyword evidence="6" id="KW-0998">Cell outer membrane</keyword>
<evidence type="ECO:0000256" key="6">
    <source>
        <dbReference type="ARBA" id="ARBA00023237"/>
    </source>
</evidence>
<comment type="caution">
    <text evidence="10">The sequence shown here is derived from an EMBL/GenBank/DDBJ whole genome shotgun (WGS) entry which is preliminary data.</text>
</comment>
<keyword evidence="8" id="KW-0812">Transmembrane</keyword>
<protein>
    <recommendedName>
        <fullName evidence="9">Secretin/TonB short N-terminal domain-containing protein</fullName>
    </recommendedName>
</protein>
<dbReference type="InterPro" id="IPR012910">
    <property type="entry name" value="Plug_dom"/>
</dbReference>
<dbReference type="AlphaFoldDB" id="A0A178INA1"/>
<evidence type="ECO:0000256" key="1">
    <source>
        <dbReference type="ARBA" id="ARBA00004442"/>
    </source>
</evidence>
<dbReference type="STRING" id="1184151.AW736_06320"/>
<evidence type="ECO:0000256" key="8">
    <source>
        <dbReference type="SAM" id="Phobius"/>
    </source>
</evidence>
<dbReference type="Gene3D" id="2.40.170.20">
    <property type="entry name" value="TonB-dependent receptor, beta-barrel domain"/>
    <property type="match status" value="1"/>
</dbReference>
<dbReference type="Gene3D" id="2.170.130.10">
    <property type="entry name" value="TonB-dependent receptor, plug domain"/>
    <property type="match status" value="1"/>
</dbReference>
<evidence type="ECO:0000256" key="4">
    <source>
        <dbReference type="ARBA" id="ARBA00023004"/>
    </source>
</evidence>
<comment type="similarity">
    <text evidence="7">Belongs to the TonB-dependent receptor family.</text>
</comment>
<dbReference type="GO" id="GO:0009279">
    <property type="term" value="C:cell outer membrane"/>
    <property type="evidence" value="ECO:0007669"/>
    <property type="project" value="UniProtKB-SubCell"/>
</dbReference>
<keyword evidence="4" id="KW-0408">Iron</keyword>
<dbReference type="InterPro" id="IPR011662">
    <property type="entry name" value="Secretin/TonB_short_N"/>
</dbReference>
<evidence type="ECO:0000259" key="9">
    <source>
        <dbReference type="SMART" id="SM00965"/>
    </source>
</evidence>
<keyword evidence="3" id="KW-0406">Ion transport</keyword>
<evidence type="ECO:0000313" key="11">
    <source>
        <dbReference type="Proteomes" id="UP000078486"/>
    </source>
</evidence>
<keyword evidence="2" id="KW-0813">Transport</keyword>
<evidence type="ECO:0000256" key="7">
    <source>
        <dbReference type="RuleBase" id="RU003357"/>
    </source>
</evidence>
<dbReference type="Gene3D" id="3.55.50.30">
    <property type="match status" value="1"/>
</dbReference>
<dbReference type="InterPro" id="IPR000531">
    <property type="entry name" value="Beta-barrel_TonB"/>
</dbReference>
<dbReference type="SUPFAM" id="SSF49452">
    <property type="entry name" value="Starch-binding domain-like"/>
    <property type="match status" value="1"/>
</dbReference>
<dbReference type="SMART" id="SM00965">
    <property type="entry name" value="STN"/>
    <property type="match status" value="1"/>
</dbReference>
<sequence length="1224" mass="135322">MPDFFRRGVCISMTTPQSPLVRGFAFLFTFFACSCLLAGTGATTKHVFDLPADSVESAVKKLSRLSGVDVLVPTKIVQGVRTKPVKGEYTAREALEIMLADTDLIVEQDAKTDALTVRPKKSAQATAGGIEGAVYNSTNSLPVARARVAIKGTWQETLTDDDGRFLFADIPAGETTLVVSYLGFDPRTAVVTVEAGKTATCDFSLLREGAVKTAAAKDDDTIILEKFTVVADSAMSAQAIAMNEQRHAASISNVLALEELPGQGFENIGDYVRFLPGVSIIDDGESASQLSLGGFPANMSNIQLDGGNVASTGIDDVARAGGRELSLQDVPMLNIERVEITKVPTPDRPASGLGGSMNLVSKGLLGIKKPRLDYTLTMNLATNDDLSFSGESPQAAIPQLRVARKQPSFSLSAVVPVSKRLAFSAGFSKSWKQLPNGVLTETADWNLWEGVRFTRAAEWDGNGWYKEETDAQRAAVHHGDYPITLNTATWQRTAKITSTENVSAGMEVRLSRRDTLALTFQHREVSEEYTTNRIDISYGSANNLDPVYNSNIPAGADPATTTGNRPTYNNAGTLYSQNGATGTFQEGQNAPFNYNLETATDQLTLRYKHRGPLWNLDGQASLSRATRLRSNRGRGYASGYGTGSNADGVGRFHMVGTGINTTDSILPTVTVATKSDGTPVDPYDGDDYFLNLVRMEEYGRYITDTYQGRFDAERVFSRFFSLRTGAAFSREERDNQRELPTWRMKTRSNGHPMASVFTDDPRYVYHYDLIDDSIDSPIGGVPVRWLSPVKVWTLTQEHPEYFTPYSNNAYENYSNRANNSKLMREDIAAGYLRADLRLFGNRLHAVLGARYERTATDGWVGRTDNNAKWMRDENGNRIRDEINGGYLQYPEGDELYRRQYQVRALHLGKSYDGIYPSVNLNYALHPNLIARAAYARTIGRPNVNDIVSGVTIPELDDDRTTAYRISVCNPGLEPWTADSFHLSFDSYLFKGGFGSIGVYRKYVSNFFATRVFDLVDGMEAELLELGITQSDIEALMDAGRDPETGMGRVELSRKENAGDANLTGFEFSYRQDLLFLPRWLQKTQVWLNYTHLKVAGPNAEEFMGFAPDAFSAGVNYFGPRFSLRISCAYQAETKVRRPVRTTTSAETASLMPPDTFDYQAPHTRWSVTAEYSLSRAFTLFANCSDVFADDIITYRRASDTPRYAWNYQRRVAASYVSIGVKGTF</sequence>
<dbReference type="SUPFAM" id="SSF56935">
    <property type="entry name" value="Porins"/>
    <property type="match status" value="1"/>
</dbReference>
<reference evidence="10 11" key="1">
    <citation type="submission" date="2016-01" db="EMBL/GenBank/DDBJ databases">
        <title>High potential of lignocellulose degradation of a new Verrucomicrobia species.</title>
        <authorList>
            <person name="Wang Y."/>
            <person name="Shi Y."/>
            <person name="Qiu Z."/>
            <person name="Liu S."/>
            <person name="Yang H."/>
        </authorList>
    </citation>
    <scope>NUCLEOTIDE SEQUENCE [LARGE SCALE GENOMIC DNA]</scope>
    <source>
        <strain evidence="10 11">TSB47</strain>
    </source>
</reference>
<dbReference type="Pfam" id="PF07715">
    <property type="entry name" value="Plug"/>
    <property type="match status" value="1"/>
</dbReference>
<dbReference type="Gene3D" id="2.60.40.1120">
    <property type="entry name" value="Carboxypeptidase-like, regulatory domain"/>
    <property type="match status" value="1"/>
</dbReference>